<proteinExistence type="predicted"/>
<feature type="region of interest" description="Disordered" evidence="1">
    <location>
        <begin position="264"/>
        <end position="284"/>
    </location>
</feature>
<dbReference type="EMBL" id="VFQC01000001">
    <property type="protein sequence ID" value="TQN31217.1"/>
    <property type="molecule type" value="Genomic_DNA"/>
</dbReference>
<dbReference type="Proteomes" id="UP000317422">
    <property type="component" value="Unassembled WGS sequence"/>
</dbReference>
<dbReference type="Gene3D" id="3.40.50.10900">
    <property type="entry name" value="PAC-like subunit"/>
    <property type="match status" value="1"/>
</dbReference>
<dbReference type="InterPro" id="IPR019151">
    <property type="entry name" value="Proteasome_assmbl_chaperone_2"/>
</dbReference>
<keyword evidence="2" id="KW-0436">Ligase</keyword>
<dbReference type="GO" id="GO:0016874">
    <property type="term" value="F:ligase activity"/>
    <property type="evidence" value="ECO:0007669"/>
    <property type="project" value="UniProtKB-KW"/>
</dbReference>
<dbReference type="Pfam" id="PF09754">
    <property type="entry name" value="PAC2"/>
    <property type="match status" value="1"/>
</dbReference>
<accession>A0A543NH95</accession>
<reference evidence="2 3" key="1">
    <citation type="submission" date="2019-06" db="EMBL/GenBank/DDBJ databases">
        <title>Sequencing the genomes of 1000 actinobacteria strains.</title>
        <authorList>
            <person name="Klenk H.-P."/>
        </authorList>
    </citation>
    <scope>NUCLEOTIDE SEQUENCE [LARGE SCALE GENOMIC DNA]</scope>
    <source>
        <strain evidence="2 3">DSM 45015</strain>
    </source>
</reference>
<gene>
    <name evidence="2" type="ORF">FHX37_1112</name>
</gene>
<dbReference type="PIRSF" id="PIRSF028754">
    <property type="entry name" value="UCP028754"/>
    <property type="match status" value="1"/>
</dbReference>
<sequence>MRDPAELYELNSDVDAAGLVMLVVLDGFVDAGSAGRQAADTLFDHSTAEEVATFDVDRLVDYRSRRPTMTFVENTWTEYSAPTLGLYLLRDAEETPFLVLYGMEPDREWEAFVAAVRELIERLSVSLTIGVHGIPMAVPHTRPATATAHATRSELISGHVSWIGRVRVPGSAASLLEYRLGEAGHDFIGYAVHVPSYLSQAEYPRAAITGLEYVADTTGLVLPTEALEEAARNTDTEIEEQVAASEEVQRVVSNLEQQYDDYMSAREATEDSGALLSGDESALPSAEELGAELERYLADREGNGEG</sequence>
<name>A0A543NH95_9ACTN</name>
<dbReference type="Gene3D" id="1.10.287.100">
    <property type="match status" value="1"/>
</dbReference>
<evidence type="ECO:0000313" key="3">
    <source>
        <dbReference type="Proteomes" id="UP000317422"/>
    </source>
</evidence>
<organism evidence="2 3">
    <name type="scientific">Haloactinospora alba</name>
    <dbReference type="NCBI Taxonomy" id="405555"/>
    <lineage>
        <taxon>Bacteria</taxon>
        <taxon>Bacillati</taxon>
        <taxon>Actinomycetota</taxon>
        <taxon>Actinomycetes</taxon>
        <taxon>Streptosporangiales</taxon>
        <taxon>Nocardiopsidaceae</taxon>
        <taxon>Haloactinospora</taxon>
    </lineage>
</organism>
<protein>
    <submittedName>
        <fullName evidence="2">Putative ATP-grasp superfamily ATP-dependent carboligase</fullName>
    </submittedName>
</protein>
<dbReference type="AlphaFoldDB" id="A0A543NH95"/>
<dbReference type="InterPro" id="IPR008492">
    <property type="entry name" value="Rv2714-like"/>
</dbReference>
<dbReference type="SUPFAM" id="SSF159659">
    <property type="entry name" value="Cgl1923-like"/>
    <property type="match status" value="1"/>
</dbReference>
<keyword evidence="3" id="KW-1185">Reference proteome</keyword>
<evidence type="ECO:0000313" key="2">
    <source>
        <dbReference type="EMBL" id="TQN31217.1"/>
    </source>
</evidence>
<dbReference type="InterPro" id="IPR038389">
    <property type="entry name" value="PSMG2_sf"/>
</dbReference>
<dbReference type="RefSeq" id="WP_141922462.1">
    <property type="nucleotide sequence ID" value="NZ_VFQC01000001.1"/>
</dbReference>
<evidence type="ECO:0000256" key="1">
    <source>
        <dbReference type="SAM" id="MobiDB-lite"/>
    </source>
</evidence>
<comment type="caution">
    <text evidence="2">The sequence shown here is derived from an EMBL/GenBank/DDBJ whole genome shotgun (WGS) entry which is preliminary data.</text>
</comment>
<dbReference type="OrthoDB" id="3733464at2"/>